<reference evidence="14 15" key="1">
    <citation type="submission" date="2020-07" db="EMBL/GenBank/DDBJ databases">
        <title>Sequencing the genomes of 1000 actinobacteria strains.</title>
        <authorList>
            <person name="Klenk H.-P."/>
        </authorList>
    </citation>
    <scope>NUCLEOTIDE SEQUENCE [LARGE SCALE GENOMIC DNA]</scope>
    <source>
        <strain evidence="14 15">DSM 23737</strain>
    </source>
</reference>
<keyword evidence="7" id="KW-0443">Lipid metabolism</keyword>
<dbReference type="InterPro" id="IPR004570">
    <property type="entry name" value="Phosphatidylglycerol_P_synth"/>
</dbReference>
<feature type="transmembrane region" description="Helical" evidence="13">
    <location>
        <begin position="179"/>
        <end position="201"/>
    </location>
</feature>
<keyword evidence="6 13" id="KW-1133">Transmembrane helix</keyword>
<dbReference type="PANTHER" id="PTHR14269">
    <property type="entry name" value="CDP-DIACYLGLYCEROL--GLYCEROL-3-PHOSPHATE 3-PHOSPHATIDYLTRANSFERASE-RELATED"/>
    <property type="match status" value="1"/>
</dbReference>
<dbReference type="UniPathway" id="UPA00085"/>
<dbReference type="PIRSF" id="PIRSF000847">
    <property type="entry name" value="Phos_ph_gly_syn"/>
    <property type="match status" value="1"/>
</dbReference>
<evidence type="ECO:0000256" key="12">
    <source>
        <dbReference type="RuleBase" id="RU003750"/>
    </source>
</evidence>
<feature type="transmembrane region" description="Helical" evidence="13">
    <location>
        <begin position="30"/>
        <end position="50"/>
    </location>
</feature>
<dbReference type="NCBIfam" id="TIGR00560">
    <property type="entry name" value="pgsA"/>
    <property type="match status" value="1"/>
</dbReference>
<evidence type="ECO:0000256" key="8">
    <source>
        <dbReference type="ARBA" id="ARBA00023136"/>
    </source>
</evidence>
<dbReference type="Proteomes" id="UP000524237">
    <property type="component" value="Unassembled WGS sequence"/>
</dbReference>
<protein>
    <recommendedName>
        <fullName evidence="11">CDP-diacylglycerol--glycerol-3-phosphate 3-phosphatidyltransferase</fullName>
        <ecNumber evidence="11">2.7.8.5</ecNumber>
    </recommendedName>
</protein>
<dbReference type="GO" id="GO:0008444">
    <property type="term" value="F:CDP-diacylglycerol-glycerol-3-phosphate 3-phosphatidyltransferase activity"/>
    <property type="evidence" value="ECO:0007669"/>
    <property type="project" value="UniProtKB-UniRule"/>
</dbReference>
<keyword evidence="8 13" id="KW-0472">Membrane</keyword>
<feature type="transmembrane region" description="Helical" evidence="13">
    <location>
        <begin position="102"/>
        <end position="127"/>
    </location>
</feature>
<keyword evidence="3" id="KW-0444">Lipid biosynthesis</keyword>
<dbReference type="GO" id="GO:0016020">
    <property type="term" value="C:membrane"/>
    <property type="evidence" value="ECO:0007669"/>
    <property type="project" value="UniProtKB-SubCell"/>
</dbReference>
<evidence type="ECO:0000256" key="7">
    <source>
        <dbReference type="ARBA" id="ARBA00023098"/>
    </source>
</evidence>
<evidence type="ECO:0000256" key="2">
    <source>
        <dbReference type="ARBA" id="ARBA00010441"/>
    </source>
</evidence>
<keyword evidence="9" id="KW-0594">Phospholipid biosynthesis</keyword>
<dbReference type="Pfam" id="PF01066">
    <property type="entry name" value="CDP-OH_P_transf"/>
    <property type="match status" value="1"/>
</dbReference>
<evidence type="ECO:0000313" key="15">
    <source>
        <dbReference type="Proteomes" id="UP000524237"/>
    </source>
</evidence>
<accession>A0A7W3JT37</accession>
<keyword evidence="15" id="KW-1185">Reference proteome</keyword>
<dbReference type="EMBL" id="JACGWU010000001">
    <property type="protein sequence ID" value="MBA8828749.1"/>
    <property type="molecule type" value="Genomic_DNA"/>
</dbReference>
<comment type="similarity">
    <text evidence="2 12">Belongs to the CDP-alcohol phosphatidyltransferase class-I family.</text>
</comment>
<dbReference type="PROSITE" id="PS00379">
    <property type="entry name" value="CDP_ALCOHOL_P_TRANSF"/>
    <property type="match status" value="1"/>
</dbReference>
<dbReference type="GO" id="GO:0046474">
    <property type="term" value="P:glycerophospholipid biosynthetic process"/>
    <property type="evidence" value="ECO:0007669"/>
    <property type="project" value="TreeGrafter"/>
</dbReference>
<dbReference type="InterPro" id="IPR000462">
    <property type="entry name" value="CDP-OH_P_trans"/>
</dbReference>
<evidence type="ECO:0000256" key="10">
    <source>
        <dbReference type="ARBA" id="ARBA00023264"/>
    </source>
</evidence>
<gene>
    <name evidence="14" type="ORF">FB555_000820</name>
</gene>
<sequence>MADMNRPSDPIEPGNAAVCVPPTKVSNWSAPNIITIVRIFFAPVFIWMLLSGSGDMNEPLRWWATVLFVVGMGTDGLDGWIARRYNLITDLGKILDPIADKILIGGALIALSILGELPWWVTGLILLREVGITVYRFVVINDRVIPASRGGKIKTITQFLAITLALMPLAALWGDWVNVANVIFMAAATVITVLTGIDYLVDGWRQRRALRTDSTK</sequence>
<evidence type="ECO:0000256" key="11">
    <source>
        <dbReference type="NCBIfam" id="TIGR00560"/>
    </source>
</evidence>
<organism evidence="14 15">
    <name type="scientific">Alpinimonas psychrophila</name>
    <dbReference type="NCBI Taxonomy" id="748908"/>
    <lineage>
        <taxon>Bacteria</taxon>
        <taxon>Bacillati</taxon>
        <taxon>Actinomycetota</taxon>
        <taxon>Actinomycetes</taxon>
        <taxon>Micrococcales</taxon>
        <taxon>Microbacteriaceae</taxon>
        <taxon>Alpinimonas</taxon>
    </lineage>
</organism>
<dbReference type="EC" id="2.7.8.5" evidence="11"/>
<evidence type="ECO:0000256" key="13">
    <source>
        <dbReference type="SAM" id="Phobius"/>
    </source>
</evidence>
<proteinExistence type="inferred from homology"/>
<evidence type="ECO:0000256" key="3">
    <source>
        <dbReference type="ARBA" id="ARBA00022516"/>
    </source>
</evidence>
<evidence type="ECO:0000256" key="5">
    <source>
        <dbReference type="ARBA" id="ARBA00022692"/>
    </source>
</evidence>
<keyword evidence="10" id="KW-1208">Phospholipid metabolism</keyword>
<dbReference type="RefSeq" id="WP_246323509.1">
    <property type="nucleotide sequence ID" value="NZ_JACGWU010000001.1"/>
</dbReference>
<keyword evidence="4 12" id="KW-0808">Transferase</keyword>
<comment type="caution">
    <text evidence="14">The sequence shown here is derived from an EMBL/GenBank/DDBJ whole genome shotgun (WGS) entry which is preliminary data.</text>
</comment>
<dbReference type="PANTHER" id="PTHR14269:SF52">
    <property type="entry name" value="PHOSPHATIDYLGLYCEROPHOSPHATE SYNTHASE-RELATED"/>
    <property type="match status" value="1"/>
</dbReference>
<name>A0A7W3JT37_9MICO</name>
<evidence type="ECO:0000256" key="1">
    <source>
        <dbReference type="ARBA" id="ARBA00004141"/>
    </source>
</evidence>
<feature type="transmembrane region" description="Helical" evidence="13">
    <location>
        <begin position="156"/>
        <end position="173"/>
    </location>
</feature>
<comment type="subcellular location">
    <subcellularLocation>
        <location evidence="1">Membrane</location>
        <topology evidence="1">Multi-pass membrane protein</topology>
    </subcellularLocation>
</comment>
<dbReference type="InterPro" id="IPR048254">
    <property type="entry name" value="CDP_ALCOHOL_P_TRANSF_CS"/>
</dbReference>
<evidence type="ECO:0000256" key="9">
    <source>
        <dbReference type="ARBA" id="ARBA00023209"/>
    </source>
</evidence>
<dbReference type="InterPro" id="IPR050324">
    <property type="entry name" value="CDP-alcohol_PTase-I"/>
</dbReference>
<keyword evidence="5 13" id="KW-0812">Transmembrane</keyword>
<evidence type="ECO:0000256" key="4">
    <source>
        <dbReference type="ARBA" id="ARBA00022679"/>
    </source>
</evidence>
<evidence type="ECO:0000256" key="6">
    <source>
        <dbReference type="ARBA" id="ARBA00022989"/>
    </source>
</evidence>
<feature type="transmembrane region" description="Helical" evidence="13">
    <location>
        <begin position="62"/>
        <end position="82"/>
    </location>
</feature>
<dbReference type="AlphaFoldDB" id="A0A7W3JT37"/>
<dbReference type="Gene3D" id="1.20.120.1760">
    <property type="match status" value="1"/>
</dbReference>
<evidence type="ECO:0000313" key="14">
    <source>
        <dbReference type="EMBL" id="MBA8828749.1"/>
    </source>
</evidence>
<dbReference type="InterPro" id="IPR043130">
    <property type="entry name" value="CDP-OH_PTrfase_TM_dom"/>
</dbReference>